<dbReference type="PaxDb" id="4081-Solyc09g057810.1.1"/>
<evidence type="ECO:0000256" key="1">
    <source>
        <dbReference type="SAM" id="MobiDB-lite"/>
    </source>
</evidence>
<evidence type="ECO:0000313" key="2">
    <source>
        <dbReference type="EnsemblPlants" id="Solyc09g057810.1.1.1"/>
    </source>
</evidence>
<reference evidence="2" key="2">
    <citation type="submission" date="2019-01" db="UniProtKB">
        <authorList>
            <consortium name="EnsemblPlants"/>
        </authorList>
    </citation>
    <scope>IDENTIFICATION</scope>
    <source>
        <strain evidence="2">cv. Heinz 1706</strain>
    </source>
</reference>
<dbReference type="InParanoid" id="A0A3Q7I1M9"/>
<feature type="region of interest" description="Disordered" evidence="1">
    <location>
        <begin position="1"/>
        <end position="49"/>
    </location>
</feature>
<dbReference type="Gramene" id="Solyc09g057810.1.1">
    <property type="protein sequence ID" value="Solyc09g057810.1.1.1"/>
    <property type="gene ID" value="Solyc09g057810.1"/>
</dbReference>
<organism evidence="2">
    <name type="scientific">Solanum lycopersicum</name>
    <name type="common">Tomato</name>
    <name type="synonym">Lycopersicon esculentum</name>
    <dbReference type="NCBI Taxonomy" id="4081"/>
    <lineage>
        <taxon>Eukaryota</taxon>
        <taxon>Viridiplantae</taxon>
        <taxon>Streptophyta</taxon>
        <taxon>Embryophyta</taxon>
        <taxon>Tracheophyta</taxon>
        <taxon>Spermatophyta</taxon>
        <taxon>Magnoliopsida</taxon>
        <taxon>eudicotyledons</taxon>
        <taxon>Gunneridae</taxon>
        <taxon>Pentapetalae</taxon>
        <taxon>asterids</taxon>
        <taxon>lamiids</taxon>
        <taxon>Solanales</taxon>
        <taxon>Solanaceae</taxon>
        <taxon>Solanoideae</taxon>
        <taxon>Solaneae</taxon>
        <taxon>Solanum</taxon>
        <taxon>Solanum subgen. Lycopersicon</taxon>
    </lineage>
</organism>
<keyword evidence="3" id="KW-1185">Reference proteome</keyword>
<reference evidence="2" key="1">
    <citation type="journal article" date="2012" name="Nature">
        <title>The tomato genome sequence provides insights into fleshy fruit evolution.</title>
        <authorList>
            <consortium name="Tomato Genome Consortium"/>
        </authorList>
    </citation>
    <scope>NUCLEOTIDE SEQUENCE [LARGE SCALE GENOMIC DNA]</scope>
    <source>
        <strain evidence="2">cv. Heinz 1706</strain>
    </source>
</reference>
<dbReference type="EnsemblPlants" id="Solyc09g057810.1.1">
    <property type="protein sequence ID" value="Solyc09g057810.1.1.1"/>
    <property type="gene ID" value="Solyc09g057810.1"/>
</dbReference>
<feature type="compositionally biased region" description="Polar residues" evidence="1">
    <location>
        <begin position="1"/>
        <end position="10"/>
    </location>
</feature>
<evidence type="ECO:0000313" key="3">
    <source>
        <dbReference type="Proteomes" id="UP000004994"/>
    </source>
</evidence>
<name>A0A3Q7I1M9_SOLLC</name>
<protein>
    <submittedName>
        <fullName evidence="2">Uncharacterized protein</fullName>
    </submittedName>
</protein>
<dbReference type="AlphaFoldDB" id="A0A3Q7I1M9"/>
<proteinExistence type="predicted"/>
<dbReference type="Proteomes" id="UP000004994">
    <property type="component" value="Chromosome 9"/>
</dbReference>
<sequence>MYSKDTNIVNQEGGKTLAEFPNNIDLGKLGSGQDPKNNEHSTTSKRGDN</sequence>
<accession>A0A3Q7I1M9</accession>